<sequence length="347" mass="39518">IRDRNWGAILSRAKRGVFRCMLPIGFVYDADGRVLLDPDQQVQQTIRHFFETFRRVGSAQATARAFREEGVKFPYRVHSGPRKNEIQWLELTFYRAIRTLHNPRYAGAYYYGRATARQRADGGYLRIPKPREQWISFLPNTHPGYLSQEEFERNEMLLQSNCPRQPQRSRGPAREGPALLQGLIICGLCGRLMTINYQRPSRGLVPIYTCDAEHIERGRPVCQRTNGEAIDAAVGNLLVEIVTPAAVAAAVEVQRELQVREDVANRLRRQSVDRARYETDLAHRRYLLVDPENRLVASTLEKVWNEKLQALSRVEADCEAAGASAKSEMTREQQTALQALPKGFAAL</sequence>
<dbReference type="GO" id="GO:0000150">
    <property type="term" value="F:DNA strand exchange activity"/>
    <property type="evidence" value="ECO:0007669"/>
    <property type="project" value="InterPro"/>
</dbReference>
<dbReference type="Gene3D" id="3.90.1750.20">
    <property type="entry name" value="Putative Large Serine Recombinase, Chain B, Domain 2"/>
    <property type="match status" value="1"/>
</dbReference>
<dbReference type="Pfam" id="PF13408">
    <property type="entry name" value="Zn_ribbon_recom"/>
    <property type="match status" value="1"/>
</dbReference>
<reference evidence="2" key="1">
    <citation type="submission" date="2013-08" db="EMBL/GenBank/DDBJ databases">
        <authorList>
            <person name="Mendez C."/>
            <person name="Richter M."/>
            <person name="Ferrer M."/>
            <person name="Sanchez J."/>
        </authorList>
    </citation>
    <scope>NUCLEOTIDE SEQUENCE</scope>
</reference>
<feature type="non-terminal residue" evidence="2">
    <location>
        <position position="1"/>
    </location>
</feature>
<dbReference type="PANTHER" id="PTHR30461">
    <property type="entry name" value="DNA-INVERTASE FROM LAMBDOID PROPHAGE"/>
    <property type="match status" value="1"/>
</dbReference>
<name>T0ZUI6_9ZZZZ</name>
<protein>
    <submittedName>
        <fullName evidence="2">Transposase</fullName>
    </submittedName>
</protein>
<proteinExistence type="predicted"/>
<evidence type="ECO:0000313" key="2">
    <source>
        <dbReference type="EMBL" id="EQD48198.1"/>
    </source>
</evidence>
<dbReference type="AlphaFoldDB" id="T0ZUI6"/>
<feature type="domain" description="Recombinase" evidence="1">
    <location>
        <begin position="23"/>
        <end position="164"/>
    </location>
</feature>
<reference evidence="2" key="2">
    <citation type="journal article" date="2014" name="ISME J.">
        <title>Microbial stratification in low pH oxic and suboxic macroscopic growths along an acid mine drainage.</title>
        <authorList>
            <person name="Mendez-Garcia C."/>
            <person name="Mesa V."/>
            <person name="Sprenger R.R."/>
            <person name="Richter M."/>
            <person name="Diez M.S."/>
            <person name="Solano J."/>
            <person name="Bargiela R."/>
            <person name="Golyshina O.V."/>
            <person name="Manteca A."/>
            <person name="Ramos J.L."/>
            <person name="Gallego J.R."/>
            <person name="Llorente I."/>
            <person name="Martins Dos Santos V.A."/>
            <person name="Jensen O.N."/>
            <person name="Pelaez A.I."/>
            <person name="Sanchez J."/>
            <person name="Ferrer M."/>
        </authorList>
    </citation>
    <scope>NUCLEOTIDE SEQUENCE</scope>
</reference>
<dbReference type="InterPro" id="IPR025827">
    <property type="entry name" value="Zn_ribbon_recom_dom"/>
</dbReference>
<dbReference type="GO" id="GO:0003677">
    <property type="term" value="F:DNA binding"/>
    <property type="evidence" value="ECO:0007669"/>
    <property type="project" value="InterPro"/>
</dbReference>
<gene>
    <name evidence="2" type="ORF">B2A_08076</name>
</gene>
<accession>T0ZUI6</accession>
<dbReference type="Pfam" id="PF07508">
    <property type="entry name" value="Recombinase"/>
    <property type="match status" value="1"/>
</dbReference>
<dbReference type="PROSITE" id="PS51737">
    <property type="entry name" value="RECOMBINASE_DNA_BIND"/>
    <property type="match status" value="1"/>
</dbReference>
<dbReference type="InterPro" id="IPR038109">
    <property type="entry name" value="DNA_bind_recomb_sf"/>
</dbReference>
<feature type="non-terminal residue" evidence="2">
    <location>
        <position position="347"/>
    </location>
</feature>
<dbReference type="PANTHER" id="PTHR30461:SF23">
    <property type="entry name" value="DNA RECOMBINASE-RELATED"/>
    <property type="match status" value="1"/>
</dbReference>
<organism evidence="2">
    <name type="scientific">mine drainage metagenome</name>
    <dbReference type="NCBI Taxonomy" id="410659"/>
    <lineage>
        <taxon>unclassified sequences</taxon>
        <taxon>metagenomes</taxon>
        <taxon>ecological metagenomes</taxon>
    </lineage>
</organism>
<dbReference type="InterPro" id="IPR011109">
    <property type="entry name" value="DNA_bind_recombinase_dom"/>
</dbReference>
<comment type="caution">
    <text evidence="2">The sequence shown here is derived from an EMBL/GenBank/DDBJ whole genome shotgun (WGS) entry which is preliminary data.</text>
</comment>
<dbReference type="EMBL" id="AUZZ01005812">
    <property type="protein sequence ID" value="EQD48198.1"/>
    <property type="molecule type" value="Genomic_DNA"/>
</dbReference>
<dbReference type="InterPro" id="IPR050639">
    <property type="entry name" value="SSR_resolvase"/>
</dbReference>
<evidence type="ECO:0000259" key="1">
    <source>
        <dbReference type="PROSITE" id="PS51737"/>
    </source>
</evidence>